<dbReference type="Pfam" id="PF00152">
    <property type="entry name" value="tRNA-synt_2"/>
    <property type="match status" value="1"/>
</dbReference>
<dbReference type="InterPro" id="IPR004364">
    <property type="entry name" value="Aa-tRNA-synt_II"/>
</dbReference>
<dbReference type="RefSeq" id="XP_019045559.1">
    <property type="nucleotide sequence ID" value="XM_019192562.1"/>
</dbReference>
<evidence type="ECO:0000313" key="8">
    <source>
        <dbReference type="EMBL" id="OCF24489.1"/>
    </source>
</evidence>
<dbReference type="PANTHER" id="PTHR22594:SF34">
    <property type="entry name" value="ASPARAGINE--TRNA LIGASE, MITOCHONDRIAL-RELATED"/>
    <property type="match status" value="1"/>
</dbReference>
<dbReference type="PANTHER" id="PTHR22594">
    <property type="entry name" value="ASPARTYL/LYSYL-TRNA SYNTHETASE"/>
    <property type="match status" value="1"/>
</dbReference>
<accession>A0A1B9G0E3</accession>
<evidence type="ECO:0000256" key="2">
    <source>
        <dbReference type="ARBA" id="ARBA00022741"/>
    </source>
</evidence>
<proteinExistence type="predicted"/>
<dbReference type="GeneID" id="30210348"/>
<reference evidence="8" key="1">
    <citation type="submission" date="2013-07" db="EMBL/GenBank/DDBJ databases">
        <title>The Genome Sequence of Cryptococcus bestiolae CBS10118.</title>
        <authorList>
            <consortium name="The Broad Institute Genome Sequencing Platform"/>
            <person name="Cuomo C."/>
            <person name="Litvintseva A."/>
            <person name="Chen Y."/>
            <person name="Heitman J."/>
            <person name="Sun S."/>
            <person name="Springer D."/>
            <person name="Dromer F."/>
            <person name="Young S.K."/>
            <person name="Zeng Q."/>
            <person name="Gargeya S."/>
            <person name="Fitzgerald M."/>
            <person name="Abouelleil A."/>
            <person name="Alvarado L."/>
            <person name="Berlin A.M."/>
            <person name="Chapman S.B."/>
            <person name="Dewar J."/>
            <person name="Goldberg J."/>
            <person name="Griggs A."/>
            <person name="Gujja S."/>
            <person name="Hansen M."/>
            <person name="Howarth C."/>
            <person name="Imamovic A."/>
            <person name="Larimer J."/>
            <person name="McCowan C."/>
            <person name="Murphy C."/>
            <person name="Pearson M."/>
            <person name="Priest M."/>
            <person name="Roberts A."/>
            <person name="Saif S."/>
            <person name="Shea T."/>
            <person name="Sykes S."/>
            <person name="Wortman J."/>
            <person name="Nusbaum C."/>
            <person name="Birren B."/>
        </authorList>
    </citation>
    <scope>NUCLEOTIDE SEQUENCE [LARGE SCALE GENOMIC DNA]</scope>
    <source>
        <strain evidence="8">CBS 10118</strain>
    </source>
</reference>
<organism evidence="8">
    <name type="scientific">Kwoniella bestiolae CBS 10118</name>
    <dbReference type="NCBI Taxonomy" id="1296100"/>
    <lineage>
        <taxon>Eukaryota</taxon>
        <taxon>Fungi</taxon>
        <taxon>Dikarya</taxon>
        <taxon>Basidiomycota</taxon>
        <taxon>Agaricomycotina</taxon>
        <taxon>Tremellomycetes</taxon>
        <taxon>Tremellales</taxon>
        <taxon>Cryptococcaceae</taxon>
        <taxon>Kwoniella</taxon>
    </lineage>
</organism>
<dbReference type="InterPro" id="IPR002312">
    <property type="entry name" value="Asp/Asn-tRNA-synth_IIb"/>
</dbReference>
<dbReference type="GO" id="GO:0005524">
    <property type="term" value="F:ATP binding"/>
    <property type="evidence" value="ECO:0007669"/>
    <property type="project" value="UniProtKB-KW"/>
</dbReference>
<dbReference type="CDD" id="cd04318">
    <property type="entry name" value="EcAsnRS_like_N"/>
    <property type="match status" value="1"/>
</dbReference>
<dbReference type="PRINTS" id="PR01042">
    <property type="entry name" value="TRNASYNTHASP"/>
</dbReference>
<keyword evidence="4" id="KW-0648">Protein biosynthesis</keyword>
<dbReference type="SUPFAM" id="SSF50249">
    <property type="entry name" value="Nucleic acid-binding proteins"/>
    <property type="match status" value="1"/>
</dbReference>
<feature type="compositionally biased region" description="Low complexity" evidence="6">
    <location>
        <begin position="22"/>
        <end position="34"/>
    </location>
</feature>
<dbReference type="InterPro" id="IPR006195">
    <property type="entry name" value="aa-tRNA-synth_II"/>
</dbReference>
<dbReference type="GO" id="GO:0006421">
    <property type="term" value="P:asparaginyl-tRNA aminoacylation"/>
    <property type="evidence" value="ECO:0007669"/>
    <property type="project" value="TreeGrafter"/>
</dbReference>
<evidence type="ECO:0000256" key="5">
    <source>
        <dbReference type="ARBA" id="ARBA00023146"/>
    </source>
</evidence>
<dbReference type="Gene3D" id="2.40.50.140">
    <property type="entry name" value="Nucleic acid-binding proteins"/>
    <property type="match status" value="1"/>
</dbReference>
<keyword evidence="10" id="KW-1185">Reference proteome</keyword>
<evidence type="ECO:0000313" key="10">
    <source>
        <dbReference type="Proteomes" id="UP000092730"/>
    </source>
</evidence>
<dbReference type="Proteomes" id="UP000092730">
    <property type="component" value="Chromosome 5"/>
</dbReference>
<dbReference type="STRING" id="1296100.A0A1B9G0E3"/>
<evidence type="ECO:0000256" key="3">
    <source>
        <dbReference type="ARBA" id="ARBA00022840"/>
    </source>
</evidence>
<evidence type="ECO:0000256" key="4">
    <source>
        <dbReference type="ARBA" id="ARBA00022917"/>
    </source>
</evidence>
<dbReference type="GO" id="GO:0004816">
    <property type="term" value="F:asparagine-tRNA ligase activity"/>
    <property type="evidence" value="ECO:0007669"/>
    <property type="project" value="TreeGrafter"/>
</dbReference>
<keyword evidence="5" id="KW-0030">Aminoacyl-tRNA synthetase</keyword>
<dbReference type="PROSITE" id="PS50862">
    <property type="entry name" value="AA_TRNA_LIGASE_II"/>
    <property type="match status" value="1"/>
</dbReference>
<feature type="domain" description="Aminoacyl-transfer RNA synthetases class-II family profile" evidence="7">
    <location>
        <begin position="156"/>
        <end position="523"/>
    </location>
</feature>
<evidence type="ECO:0000256" key="6">
    <source>
        <dbReference type="SAM" id="MobiDB-lite"/>
    </source>
</evidence>
<dbReference type="Pfam" id="PF01336">
    <property type="entry name" value="tRNA_anti-codon"/>
    <property type="match status" value="1"/>
</dbReference>
<evidence type="ECO:0000256" key="1">
    <source>
        <dbReference type="ARBA" id="ARBA00022598"/>
    </source>
</evidence>
<dbReference type="InterPro" id="IPR012340">
    <property type="entry name" value="NA-bd_OB-fold"/>
</dbReference>
<reference evidence="9" key="2">
    <citation type="submission" date="2013-07" db="EMBL/GenBank/DDBJ databases">
        <authorList>
            <consortium name="The Broad Institute Genome Sequencing Platform"/>
            <person name="Cuomo C."/>
            <person name="Litvintseva A."/>
            <person name="Chen Y."/>
            <person name="Heitman J."/>
            <person name="Sun S."/>
            <person name="Springer D."/>
            <person name="Dromer F."/>
            <person name="Young S.K."/>
            <person name="Zeng Q."/>
            <person name="Gargeya S."/>
            <person name="Fitzgerald M."/>
            <person name="Abouelleil A."/>
            <person name="Alvarado L."/>
            <person name="Berlin A.M."/>
            <person name="Chapman S.B."/>
            <person name="Dewar J."/>
            <person name="Goldberg J."/>
            <person name="Griggs A."/>
            <person name="Gujja S."/>
            <person name="Hansen M."/>
            <person name="Howarth C."/>
            <person name="Imamovic A."/>
            <person name="Larimer J."/>
            <person name="McCowan C."/>
            <person name="Murphy C."/>
            <person name="Pearson M."/>
            <person name="Priest M."/>
            <person name="Roberts A."/>
            <person name="Saif S."/>
            <person name="Shea T."/>
            <person name="Sykes S."/>
            <person name="Wortman J."/>
            <person name="Nusbaum C."/>
            <person name="Birren B."/>
        </authorList>
    </citation>
    <scope>NUCLEOTIDE SEQUENCE</scope>
    <source>
        <strain evidence="9">CBS 10118</strain>
    </source>
</reference>
<dbReference type="InterPro" id="IPR045864">
    <property type="entry name" value="aa-tRNA-synth_II/BPL/LPL"/>
</dbReference>
<dbReference type="EMBL" id="KI894022">
    <property type="protein sequence ID" value="OCF24489.1"/>
    <property type="molecule type" value="Genomic_DNA"/>
</dbReference>
<sequence>MRRTPVRLSNLPPTLRSVLSAAQVQTPAQAQPSTSKSSSEDAKQTTVNGWIKSIRSHKNVSFAEINDGSTGKSLQAVLKGKGKADGLTNGTSVNLTGELKKSKGQGQDLELLVDEIKILGECDPETYPIQKKSLPNSVLRDNAHLRFRTSQTAAVMRIRDNVMRDWHDWFEETQFIHIHTPLLTSSDCEGAGEVFTLLDQPKPPTSTSSTFFPHPVHLTVSSQLHLEAPTHSLSRTYTLSPSFRAEPSLTSRHLSEFYMLEGELVIDSLDGLLDVVEDGIKFSVDRILSQQSKRGERVREDLAVISRSLGESESEISEVEVTDASIINKSDPLNHLRQILSKPFTRITYTQALDLLREAYEERREEGELRITGIPRWGEGLSTENEKWLANHFNGPVFVTRYPKDIKPFYMLPSSSSTSTSNEQDSEEQVKVGQAAEKKETVECFDLLLPLIGELAGGSLREHRLDHLTSSIEKAGMRTEEYQWYLDLRRFGSIPHGGWGMGWDRWISYVTGVGNVRDVVAYPRWRGHCKY</sequence>
<name>A0A1B9G0E3_9TREE</name>
<dbReference type="SUPFAM" id="SSF55681">
    <property type="entry name" value="Class II aaRS and biotin synthetases"/>
    <property type="match status" value="1"/>
</dbReference>
<keyword evidence="1 8" id="KW-0436">Ligase</keyword>
<dbReference type="OrthoDB" id="1931232at2759"/>
<dbReference type="GO" id="GO:0003676">
    <property type="term" value="F:nucleic acid binding"/>
    <property type="evidence" value="ECO:0007669"/>
    <property type="project" value="InterPro"/>
</dbReference>
<dbReference type="VEuPathDB" id="FungiDB:I302_05949"/>
<reference evidence="8" key="3">
    <citation type="submission" date="2014-01" db="EMBL/GenBank/DDBJ databases">
        <title>Evolution of pathogenesis and genome organization in the Tremellales.</title>
        <authorList>
            <person name="Cuomo C."/>
            <person name="Litvintseva A."/>
            <person name="Heitman J."/>
            <person name="Chen Y."/>
            <person name="Sun S."/>
            <person name="Springer D."/>
            <person name="Dromer F."/>
            <person name="Young S."/>
            <person name="Zeng Q."/>
            <person name="Chapman S."/>
            <person name="Gujja S."/>
            <person name="Saif S."/>
            <person name="Birren B."/>
        </authorList>
    </citation>
    <scope>NUCLEOTIDE SEQUENCE</scope>
    <source>
        <strain evidence="8">CBS 10118</strain>
    </source>
</reference>
<dbReference type="KEGG" id="kbi:30210348"/>
<dbReference type="AlphaFoldDB" id="A0A1B9G0E3"/>
<feature type="region of interest" description="Disordered" evidence="6">
    <location>
        <begin position="22"/>
        <end position="50"/>
    </location>
</feature>
<dbReference type="EMBL" id="CP144545">
    <property type="protein sequence ID" value="WVW84751.1"/>
    <property type="molecule type" value="Genomic_DNA"/>
</dbReference>
<protein>
    <submittedName>
        <fullName evidence="8">Asparagine-tRNA ligase</fullName>
    </submittedName>
</protein>
<keyword evidence="2" id="KW-0547">Nucleotide-binding</keyword>
<dbReference type="Gene3D" id="3.30.930.10">
    <property type="entry name" value="Bira Bifunctional Protein, Domain 2"/>
    <property type="match status" value="1"/>
</dbReference>
<gene>
    <name evidence="8" type="ORF">I302_05949</name>
    <name evidence="9" type="ORF">I302_106786</name>
</gene>
<evidence type="ECO:0000313" key="9">
    <source>
        <dbReference type="EMBL" id="WVW84751.1"/>
    </source>
</evidence>
<evidence type="ECO:0000259" key="7">
    <source>
        <dbReference type="PROSITE" id="PS50862"/>
    </source>
</evidence>
<dbReference type="GO" id="GO:0005739">
    <property type="term" value="C:mitochondrion"/>
    <property type="evidence" value="ECO:0007669"/>
    <property type="project" value="TreeGrafter"/>
</dbReference>
<dbReference type="InterPro" id="IPR004365">
    <property type="entry name" value="NA-bd_OB_tRNA"/>
</dbReference>
<reference evidence="9" key="4">
    <citation type="submission" date="2024-02" db="EMBL/GenBank/DDBJ databases">
        <title>Comparative genomics of Cryptococcus and Kwoniella reveals pathogenesis evolution and contrasting modes of karyotype evolution via chromosome fusion or intercentromeric recombination.</title>
        <authorList>
            <person name="Coelho M.A."/>
            <person name="David-Palma M."/>
            <person name="Shea T."/>
            <person name="Bowers K."/>
            <person name="McGinley-Smith S."/>
            <person name="Mohammad A.W."/>
            <person name="Gnirke A."/>
            <person name="Yurkov A.M."/>
            <person name="Nowrousian M."/>
            <person name="Sun S."/>
            <person name="Cuomo C.A."/>
            <person name="Heitman J."/>
        </authorList>
    </citation>
    <scope>NUCLEOTIDE SEQUENCE</scope>
    <source>
        <strain evidence="9">CBS 10118</strain>
    </source>
</reference>
<keyword evidence="3" id="KW-0067">ATP-binding</keyword>